<keyword evidence="4 7" id="KW-0812">Transmembrane</keyword>
<sequence>MASQDEKTNSYPNKLSPLEEFKYSISEILKSPRELHILYLINLSLSFQYYLITTLIPLFFTDIQEFSDLLSGTIFGFYGISLGLGAIILNPLANRFGLKFGLSISCIFGLIGFLLLAVTYNLSVNLVSVLTFQTISGALAWPVVEFGIKIYTRQDHRNFANSLCLMSNYLAGVLTGFYIDIVWHYYEDDKHTLYKIFFYTGAGFAFFALILALVLRQNEVIEDGYLCDENIGELSKKIVSKKRFWRFFALICLLILLRSGCFGHLDATFPKYVTRTLGDDAHFGYLLAVHQTTMLIGVIFFTYFTYIYSSYTLICIGGIVGTLAPLLILGGSNYGIYAIFVILISCGEALWVPRLLDYTMSIAPNKEEGVYLALCNFPFYFAMIITGIASGILLDEYCPDEDNAGECYKVWLIIVFSTILVPILIWILRNILEQPDYEDKPYLKCFEDSKDLSKDNDEIKDKEGLLKNSND</sequence>
<feature type="transmembrane region" description="Helical" evidence="7">
    <location>
        <begin position="311"/>
        <end position="328"/>
    </location>
</feature>
<gene>
    <name evidence="8" type="ORF">BSTOLATCC_MIC3603</name>
</gene>
<evidence type="ECO:0000256" key="2">
    <source>
        <dbReference type="ARBA" id="ARBA00022448"/>
    </source>
</evidence>
<feature type="transmembrane region" description="Helical" evidence="7">
    <location>
        <begin position="72"/>
        <end position="93"/>
    </location>
</feature>
<dbReference type="PANTHER" id="PTHR23517:SF3">
    <property type="entry name" value="INTEGRAL MEMBRANE TRANSPORT PROTEIN"/>
    <property type="match status" value="1"/>
</dbReference>
<dbReference type="SUPFAM" id="SSF103473">
    <property type="entry name" value="MFS general substrate transporter"/>
    <property type="match status" value="1"/>
</dbReference>
<evidence type="ECO:0000256" key="4">
    <source>
        <dbReference type="ARBA" id="ARBA00022692"/>
    </source>
</evidence>
<feature type="transmembrane region" description="Helical" evidence="7">
    <location>
        <begin position="169"/>
        <end position="186"/>
    </location>
</feature>
<dbReference type="GO" id="GO:0022857">
    <property type="term" value="F:transmembrane transporter activity"/>
    <property type="evidence" value="ECO:0007669"/>
    <property type="project" value="InterPro"/>
</dbReference>
<feature type="transmembrane region" description="Helical" evidence="7">
    <location>
        <begin position="100"/>
        <end position="120"/>
    </location>
</feature>
<keyword evidence="5 7" id="KW-1133">Transmembrane helix</keyword>
<feature type="transmembrane region" description="Helical" evidence="7">
    <location>
        <begin position="334"/>
        <end position="356"/>
    </location>
</feature>
<proteinExistence type="predicted"/>
<comment type="subcellular location">
    <subcellularLocation>
        <location evidence="1">Cell membrane</location>
        <topology evidence="1">Multi-pass membrane protein</topology>
    </subcellularLocation>
</comment>
<dbReference type="Proteomes" id="UP001162131">
    <property type="component" value="Unassembled WGS sequence"/>
</dbReference>
<protein>
    <recommendedName>
        <fullName evidence="10">Major facilitator superfamily (MFS) profile domain-containing protein</fullName>
    </recommendedName>
</protein>
<comment type="caution">
    <text evidence="8">The sequence shown here is derived from an EMBL/GenBank/DDBJ whole genome shotgun (WGS) entry which is preliminary data.</text>
</comment>
<reference evidence="8" key="1">
    <citation type="submission" date="2021-09" db="EMBL/GenBank/DDBJ databases">
        <authorList>
            <consortium name="AG Swart"/>
            <person name="Singh M."/>
            <person name="Singh A."/>
            <person name="Seah K."/>
            <person name="Emmerich C."/>
        </authorList>
    </citation>
    <scope>NUCLEOTIDE SEQUENCE</scope>
    <source>
        <strain evidence="8">ATCC30299</strain>
    </source>
</reference>
<evidence type="ECO:0000256" key="7">
    <source>
        <dbReference type="SAM" id="Phobius"/>
    </source>
</evidence>
<dbReference type="GO" id="GO:0005886">
    <property type="term" value="C:plasma membrane"/>
    <property type="evidence" value="ECO:0007669"/>
    <property type="project" value="UniProtKB-SubCell"/>
</dbReference>
<dbReference type="InterPro" id="IPR036259">
    <property type="entry name" value="MFS_trans_sf"/>
</dbReference>
<dbReference type="EMBL" id="CAJZBQ010000004">
    <property type="protein sequence ID" value="CAG9311313.1"/>
    <property type="molecule type" value="Genomic_DNA"/>
</dbReference>
<feature type="transmembrane region" description="Helical" evidence="7">
    <location>
        <begin position="285"/>
        <end position="304"/>
    </location>
</feature>
<evidence type="ECO:0000256" key="3">
    <source>
        <dbReference type="ARBA" id="ARBA00022475"/>
    </source>
</evidence>
<dbReference type="InterPro" id="IPR050171">
    <property type="entry name" value="MFS_Transporters"/>
</dbReference>
<organism evidence="8 9">
    <name type="scientific">Blepharisma stoltei</name>
    <dbReference type="NCBI Taxonomy" id="1481888"/>
    <lineage>
        <taxon>Eukaryota</taxon>
        <taxon>Sar</taxon>
        <taxon>Alveolata</taxon>
        <taxon>Ciliophora</taxon>
        <taxon>Postciliodesmatophora</taxon>
        <taxon>Heterotrichea</taxon>
        <taxon>Heterotrichida</taxon>
        <taxon>Blepharismidae</taxon>
        <taxon>Blepharisma</taxon>
    </lineage>
</organism>
<dbReference type="InterPro" id="IPR011701">
    <property type="entry name" value="MFS"/>
</dbReference>
<evidence type="ECO:0000256" key="1">
    <source>
        <dbReference type="ARBA" id="ARBA00004651"/>
    </source>
</evidence>
<feature type="transmembrane region" description="Helical" evidence="7">
    <location>
        <begin position="410"/>
        <end position="428"/>
    </location>
</feature>
<accession>A0AAU9I7P9</accession>
<evidence type="ECO:0000313" key="9">
    <source>
        <dbReference type="Proteomes" id="UP001162131"/>
    </source>
</evidence>
<dbReference type="Gene3D" id="1.20.1250.20">
    <property type="entry name" value="MFS general substrate transporter like domains"/>
    <property type="match status" value="1"/>
</dbReference>
<keyword evidence="9" id="KW-1185">Reference proteome</keyword>
<feature type="transmembrane region" description="Helical" evidence="7">
    <location>
        <begin position="37"/>
        <end position="60"/>
    </location>
</feature>
<feature type="transmembrane region" description="Helical" evidence="7">
    <location>
        <begin position="126"/>
        <end position="148"/>
    </location>
</feature>
<dbReference type="PANTHER" id="PTHR23517">
    <property type="entry name" value="RESISTANCE PROTEIN MDTM, PUTATIVE-RELATED-RELATED"/>
    <property type="match status" value="1"/>
</dbReference>
<evidence type="ECO:0000256" key="6">
    <source>
        <dbReference type="ARBA" id="ARBA00023136"/>
    </source>
</evidence>
<feature type="transmembrane region" description="Helical" evidence="7">
    <location>
        <begin position="368"/>
        <end position="390"/>
    </location>
</feature>
<name>A0AAU9I7P9_9CILI</name>
<keyword evidence="6 7" id="KW-0472">Membrane</keyword>
<feature type="transmembrane region" description="Helical" evidence="7">
    <location>
        <begin position="192"/>
        <end position="215"/>
    </location>
</feature>
<feature type="transmembrane region" description="Helical" evidence="7">
    <location>
        <begin position="244"/>
        <end position="265"/>
    </location>
</feature>
<keyword evidence="2" id="KW-0813">Transport</keyword>
<evidence type="ECO:0008006" key="10">
    <source>
        <dbReference type="Google" id="ProtNLM"/>
    </source>
</evidence>
<dbReference type="AlphaFoldDB" id="A0AAU9I7P9"/>
<evidence type="ECO:0000313" key="8">
    <source>
        <dbReference type="EMBL" id="CAG9311313.1"/>
    </source>
</evidence>
<dbReference type="Pfam" id="PF07690">
    <property type="entry name" value="MFS_1"/>
    <property type="match status" value="1"/>
</dbReference>
<evidence type="ECO:0000256" key="5">
    <source>
        <dbReference type="ARBA" id="ARBA00022989"/>
    </source>
</evidence>
<keyword evidence="3" id="KW-1003">Cell membrane</keyword>